<evidence type="ECO:0008006" key="4">
    <source>
        <dbReference type="Google" id="ProtNLM"/>
    </source>
</evidence>
<feature type="transmembrane region" description="Helical" evidence="1">
    <location>
        <begin position="6"/>
        <end position="28"/>
    </location>
</feature>
<dbReference type="PROSITE" id="PS51257">
    <property type="entry name" value="PROKAR_LIPOPROTEIN"/>
    <property type="match status" value="1"/>
</dbReference>
<sequence length="179" mass="20823">MAESKFFGAGYSLIGKFPFICFVFITACKNGDYRIRGNEDRFRKLICYYDSLSNIHPFYLEYTSNVTNFAIDNKVFDSEIRTEKEIASEFEKNGIRYNSIQVLISKMKALGVLSIGKNRSSVCDYISLGIRDAFYDRQMQYVIHQNFYSNKKCEPHSFPTTSKEISRDVYLFKGKSPFE</sequence>
<evidence type="ECO:0000313" key="3">
    <source>
        <dbReference type="Proteomes" id="UP000677244"/>
    </source>
</evidence>
<dbReference type="Proteomes" id="UP000677244">
    <property type="component" value="Unassembled WGS sequence"/>
</dbReference>
<reference evidence="2 3" key="1">
    <citation type="submission" date="2021-03" db="EMBL/GenBank/DDBJ databases">
        <title>Assistant Professor.</title>
        <authorList>
            <person name="Huq M.A."/>
        </authorList>
    </citation>
    <scope>NUCLEOTIDE SEQUENCE [LARGE SCALE GENOMIC DNA]</scope>
    <source>
        <strain evidence="2 3">MAH-29</strain>
    </source>
</reference>
<evidence type="ECO:0000256" key="1">
    <source>
        <dbReference type="SAM" id="Phobius"/>
    </source>
</evidence>
<evidence type="ECO:0000313" key="2">
    <source>
        <dbReference type="EMBL" id="MBO9203231.1"/>
    </source>
</evidence>
<keyword evidence="1" id="KW-1133">Transmembrane helix</keyword>
<comment type="caution">
    <text evidence="2">The sequence shown here is derived from an EMBL/GenBank/DDBJ whole genome shotgun (WGS) entry which is preliminary data.</text>
</comment>
<organism evidence="2 3">
    <name type="scientific">Niastella soli</name>
    <dbReference type="NCBI Taxonomy" id="2821487"/>
    <lineage>
        <taxon>Bacteria</taxon>
        <taxon>Pseudomonadati</taxon>
        <taxon>Bacteroidota</taxon>
        <taxon>Chitinophagia</taxon>
        <taxon>Chitinophagales</taxon>
        <taxon>Chitinophagaceae</taxon>
        <taxon>Niastella</taxon>
    </lineage>
</organism>
<dbReference type="RefSeq" id="WP_209141282.1">
    <property type="nucleotide sequence ID" value="NZ_JAGHKO010000005.1"/>
</dbReference>
<accession>A0ABS3Z1F8</accession>
<dbReference type="EMBL" id="JAGHKO010000005">
    <property type="protein sequence ID" value="MBO9203231.1"/>
    <property type="molecule type" value="Genomic_DNA"/>
</dbReference>
<gene>
    <name evidence="2" type="ORF">J7I42_23275</name>
</gene>
<proteinExistence type="predicted"/>
<keyword evidence="3" id="KW-1185">Reference proteome</keyword>
<name>A0ABS3Z1F8_9BACT</name>
<protein>
    <recommendedName>
        <fullName evidence="4">Lipoprotein</fullName>
    </recommendedName>
</protein>
<keyword evidence="1" id="KW-0812">Transmembrane</keyword>
<keyword evidence="1" id="KW-0472">Membrane</keyword>